<dbReference type="SUPFAM" id="SSF52540">
    <property type="entry name" value="P-loop containing nucleoside triphosphate hydrolases"/>
    <property type="match status" value="1"/>
</dbReference>
<feature type="transmembrane region" description="Helical" evidence="8">
    <location>
        <begin position="185"/>
        <end position="210"/>
    </location>
</feature>
<evidence type="ECO:0000256" key="4">
    <source>
        <dbReference type="ARBA" id="ARBA00022840"/>
    </source>
</evidence>
<feature type="compositionally biased region" description="Basic and acidic residues" evidence="7">
    <location>
        <begin position="10"/>
        <end position="22"/>
    </location>
</feature>
<dbReference type="InterPro" id="IPR017871">
    <property type="entry name" value="ABC_transporter-like_CS"/>
</dbReference>
<dbReference type="CDD" id="cd18584">
    <property type="entry name" value="ABC_6TM_AarD_CydD"/>
    <property type="match status" value="1"/>
</dbReference>
<feature type="domain" description="ABC transmembrane type-1" evidence="10">
    <location>
        <begin position="45"/>
        <end position="334"/>
    </location>
</feature>
<keyword evidence="4" id="KW-0067">ATP-binding</keyword>
<dbReference type="InterPro" id="IPR011527">
    <property type="entry name" value="ABC1_TM_dom"/>
</dbReference>
<evidence type="ECO:0000259" key="9">
    <source>
        <dbReference type="PROSITE" id="PS50893"/>
    </source>
</evidence>
<dbReference type="PANTHER" id="PTHR24221">
    <property type="entry name" value="ATP-BINDING CASSETTE SUB-FAMILY B"/>
    <property type="match status" value="1"/>
</dbReference>
<feature type="transmembrane region" description="Helical" evidence="8">
    <location>
        <begin position="81"/>
        <end position="99"/>
    </location>
</feature>
<dbReference type="NCBIfam" id="TIGR02857">
    <property type="entry name" value="CydD"/>
    <property type="match status" value="1"/>
</dbReference>
<evidence type="ECO:0000256" key="5">
    <source>
        <dbReference type="ARBA" id="ARBA00022989"/>
    </source>
</evidence>
<feature type="region of interest" description="Disordered" evidence="7">
    <location>
        <begin position="1"/>
        <end position="22"/>
    </location>
</feature>
<dbReference type="Gene3D" id="1.20.1560.10">
    <property type="entry name" value="ABC transporter type 1, transmembrane domain"/>
    <property type="match status" value="1"/>
</dbReference>
<dbReference type="PROSITE" id="PS50893">
    <property type="entry name" value="ABC_TRANSPORTER_2"/>
    <property type="match status" value="1"/>
</dbReference>
<dbReference type="InterPro" id="IPR027417">
    <property type="entry name" value="P-loop_NTPase"/>
</dbReference>
<keyword evidence="2 8" id="KW-0812">Transmembrane</keyword>
<dbReference type="Pfam" id="PF00005">
    <property type="entry name" value="ABC_tran"/>
    <property type="match status" value="1"/>
</dbReference>
<name>A0ABT5YLE5_9PROT</name>
<comment type="subcellular location">
    <subcellularLocation>
        <location evidence="1">Cell membrane</location>
        <topology evidence="1">Multi-pass membrane protein</topology>
    </subcellularLocation>
</comment>
<reference evidence="11 12" key="1">
    <citation type="submission" date="2023-03" db="EMBL/GenBank/DDBJ databases">
        <title>Fodinicurvata sp. CAU 1616 isolated from sea sendiment.</title>
        <authorList>
            <person name="Kim W."/>
        </authorList>
    </citation>
    <scope>NUCLEOTIDE SEQUENCE [LARGE SCALE GENOMIC DNA]</scope>
    <source>
        <strain evidence="11 12">CAU 1616</strain>
    </source>
</reference>
<evidence type="ECO:0000313" key="11">
    <source>
        <dbReference type="EMBL" id="MDF2095673.1"/>
    </source>
</evidence>
<evidence type="ECO:0000256" key="3">
    <source>
        <dbReference type="ARBA" id="ARBA00022741"/>
    </source>
</evidence>
<dbReference type="PANTHER" id="PTHR24221:SF261">
    <property type="entry name" value="GLUTATHIONE_L-CYSTEINE TRANSPORT SYSTEM ATP-BINDING_PERMEASE PROTEIN CYDD"/>
    <property type="match status" value="1"/>
</dbReference>
<dbReference type="RefSeq" id="WP_275821321.1">
    <property type="nucleotide sequence ID" value="NZ_JARHUD010000003.1"/>
</dbReference>
<evidence type="ECO:0000256" key="2">
    <source>
        <dbReference type="ARBA" id="ARBA00022692"/>
    </source>
</evidence>
<organism evidence="11 12">
    <name type="scientific">Aquibaculum arenosum</name>
    <dbReference type="NCBI Taxonomy" id="3032591"/>
    <lineage>
        <taxon>Bacteria</taxon>
        <taxon>Pseudomonadati</taxon>
        <taxon>Pseudomonadota</taxon>
        <taxon>Alphaproteobacteria</taxon>
        <taxon>Rhodospirillales</taxon>
        <taxon>Rhodovibrionaceae</taxon>
        <taxon>Aquibaculum</taxon>
    </lineage>
</organism>
<evidence type="ECO:0000256" key="8">
    <source>
        <dbReference type="SAM" id="Phobius"/>
    </source>
</evidence>
<dbReference type="InterPro" id="IPR039421">
    <property type="entry name" value="Type_1_exporter"/>
</dbReference>
<dbReference type="PROSITE" id="PS50929">
    <property type="entry name" value="ABC_TM1F"/>
    <property type="match status" value="1"/>
</dbReference>
<dbReference type="InterPro" id="IPR003439">
    <property type="entry name" value="ABC_transporter-like_ATP-bd"/>
</dbReference>
<dbReference type="SMART" id="SM00382">
    <property type="entry name" value="AAA"/>
    <property type="match status" value="1"/>
</dbReference>
<feature type="transmembrane region" description="Helical" evidence="8">
    <location>
        <begin position="265"/>
        <end position="289"/>
    </location>
</feature>
<evidence type="ECO:0000256" key="6">
    <source>
        <dbReference type="ARBA" id="ARBA00023136"/>
    </source>
</evidence>
<evidence type="ECO:0000256" key="1">
    <source>
        <dbReference type="ARBA" id="ARBA00004651"/>
    </source>
</evidence>
<evidence type="ECO:0000259" key="10">
    <source>
        <dbReference type="PROSITE" id="PS50929"/>
    </source>
</evidence>
<evidence type="ECO:0000313" key="12">
    <source>
        <dbReference type="Proteomes" id="UP001215503"/>
    </source>
</evidence>
<dbReference type="PROSITE" id="PS00211">
    <property type="entry name" value="ABC_TRANSPORTER_1"/>
    <property type="match status" value="1"/>
</dbReference>
<evidence type="ECO:0000256" key="7">
    <source>
        <dbReference type="SAM" id="MobiDB-lite"/>
    </source>
</evidence>
<feature type="transmembrane region" description="Helical" evidence="8">
    <location>
        <begin position="160"/>
        <end position="179"/>
    </location>
</feature>
<comment type="caution">
    <text evidence="11">The sequence shown here is derived from an EMBL/GenBank/DDBJ whole genome shotgun (WGS) entry which is preliminary data.</text>
</comment>
<sequence>MTDLPPPESLEGRRLSPTELRDPDLGRRNGAWLRGWARPARGALAAAVACGALGGLLLIVQAFLLAAAIHLVVVMQRGPEALWPLLAVLLLVIALRALLHWAGERAGARAATLVKQRLRRAVFEAMLLRGPGWIREHRSGALASALIEQIEAFDGYFARYLPAMALAVFLPAAMVVAILSREPVVALLLLATLPLIPLFMALVGMGAAASSRRQLQALTRMGGHFVERLRGLATLKLYGRAEAELEEVRRVTDGVRSRTLAVLRIAFLSSAVLEFFAALAVAGVALYLGLSYLGLLTLRTAPLSLEVGLFCLLLAPDVYLPLRNLATHYHDRASALAAAEELRTLLESDLPQAPARHPTAPLAAAQPGRPLPQAEAIGLSLDDVTLRLGAGERIALDGVSFSVAPGEILALAGPSGSGKTTVLEVILGLRQPQQGSVLWNGVPLADLDPASLRARLAYMSQRPHLFHGTLAQNLRLFNPDASDAQVEAAARAAGVLDFAAELPQGLDTPLGERGFGLSGGQAQRLALARVFLRQAPLLLLDEPTAHLDRATEAALLERLASHARGRTLVIATHSPAVIAMASRVLHLAEGRIVAEEQR</sequence>
<dbReference type="Proteomes" id="UP001215503">
    <property type="component" value="Unassembled WGS sequence"/>
</dbReference>
<dbReference type="EMBL" id="JARHUD010000003">
    <property type="protein sequence ID" value="MDF2095673.1"/>
    <property type="molecule type" value="Genomic_DNA"/>
</dbReference>
<keyword evidence="3" id="KW-0547">Nucleotide-binding</keyword>
<dbReference type="InterPro" id="IPR014216">
    <property type="entry name" value="ABC_transptr_CydD"/>
</dbReference>
<accession>A0ABT5YLE5</accession>
<dbReference type="Pfam" id="PF00664">
    <property type="entry name" value="ABC_membrane"/>
    <property type="match status" value="1"/>
</dbReference>
<feature type="domain" description="ABC transporter" evidence="9">
    <location>
        <begin position="379"/>
        <end position="598"/>
    </location>
</feature>
<protein>
    <submittedName>
        <fullName evidence="11">Thiol reductant ABC exporter subunit CydD</fullName>
    </submittedName>
</protein>
<dbReference type="InterPro" id="IPR003593">
    <property type="entry name" value="AAA+_ATPase"/>
</dbReference>
<dbReference type="InterPro" id="IPR036640">
    <property type="entry name" value="ABC1_TM_sf"/>
</dbReference>
<proteinExistence type="predicted"/>
<dbReference type="Gene3D" id="3.40.50.300">
    <property type="entry name" value="P-loop containing nucleotide triphosphate hydrolases"/>
    <property type="match status" value="1"/>
</dbReference>
<gene>
    <name evidence="11" type="primary">cydD</name>
    <name evidence="11" type="ORF">P2G67_06755</name>
</gene>
<keyword evidence="6 8" id="KW-0472">Membrane</keyword>
<keyword evidence="5 8" id="KW-1133">Transmembrane helix</keyword>
<dbReference type="SUPFAM" id="SSF90123">
    <property type="entry name" value="ABC transporter transmembrane region"/>
    <property type="match status" value="1"/>
</dbReference>
<feature type="transmembrane region" description="Helical" evidence="8">
    <location>
        <begin position="43"/>
        <end position="69"/>
    </location>
</feature>
<keyword evidence="12" id="KW-1185">Reference proteome</keyword>